<keyword evidence="1" id="KW-0812">Transmembrane</keyword>
<dbReference type="AlphaFoldDB" id="A0A117R0T6"/>
<proteinExistence type="predicted"/>
<accession>A0A117R0T6</accession>
<gene>
    <name evidence="3" type="ORF">AQJ46_27265</name>
</gene>
<name>A0A117R0T6_9ACTN</name>
<evidence type="ECO:0000313" key="3">
    <source>
        <dbReference type="EMBL" id="KUN64830.1"/>
    </source>
</evidence>
<feature type="transmembrane region" description="Helical" evidence="1">
    <location>
        <begin position="87"/>
        <end position="112"/>
    </location>
</feature>
<organism evidence="3 4">
    <name type="scientific">Streptomyces canus</name>
    <dbReference type="NCBI Taxonomy" id="58343"/>
    <lineage>
        <taxon>Bacteria</taxon>
        <taxon>Bacillati</taxon>
        <taxon>Actinomycetota</taxon>
        <taxon>Actinomycetes</taxon>
        <taxon>Kitasatosporales</taxon>
        <taxon>Streptomycetaceae</taxon>
        <taxon>Streptomyces</taxon>
        <taxon>Streptomyces aurantiacus group</taxon>
    </lineage>
</organism>
<protein>
    <recommendedName>
        <fullName evidence="2">Cyanobacterial TRADD-N associated 2 transmembrane domain-containing protein</fullName>
    </recommendedName>
</protein>
<dbReference type="EMBL" id="LMWU01000028">
    <property type="protein sequence ID" value="KUN64830.1"/>
    <property type="molecule type" value="Genomic_DNA"/>
</dbReference>
<reference evidence="3 4" key="1">
    <citation type="submission" date="2015-10" db="EMBL/GenBank/DDBJ databases">
        <title>Draft genome sequence of Streptomyces canus DSM 40017, type strain for the species Streptomyces canus.</title>
        <authorList>
            <person name="Ruckert C."/>
            <person name="Winkler A."/>
            <person name="Kalinowski J."/>
            <person name="Kampfer P."/>
            <person name="Glaeser S."/>
        </authorList>
    </citation>
    <scope>NUCLEOTIDE SEQUENCE [LARGE SCALE GENOMIC DNA]</scope>
    <source>
        <strain evidence="3 4">DSM 40017</strain>
    </source>
</reference>
<sequence>MAAITPAEAAVIGTTLGTAATLTSAWVATRRWFTKAVDQERAELTEELLPEDTAPASPTPQEKDSEKFTKLLIRYYSYGLTQARASFYVSLFASIAGGVILTVGIGLAIFHADTIGDQYASVVSSVAGLLTVGIGTLFHKRADAALRHMESQSRGLREDMKAERDTDQAIRLLSTVNEDHLRSHLQAALILKFSGSELPDLGNVVTRVDLLKWLRESGLVAPGDLSKVSLNGLTDFNREQPPESLPPSSA</sequence>
<dbReference type="Proteomes" id="UP000053669">
    <property type="component" value="Unassembled WGS sequence"/>
</dbReference>
<evidence type="ECO:0000259" key="2">
    <source>
        <dbReference type="Pfam" id="PF20712"/>
    </source>
</evidence>
<keyword evidence="1" id="KW-0472">Membrane</keyword>
<evidence type="ECO:0000313" key="4">
    <source>
        <dbReference type="Proteomes" id="UP000053669"/>
    </source>
</evidence>
<dbReference type="RefSeq" id="WP_059208099.1">
    <property type="nucleotide sequence ID" value="NZ_KQ948664.1"/>
</dbReference>
<evidence type="ECO:0000256" key="1">
    <source>
        <dbReference type="SAM" id="Phobius"/>
    </source>
</evidence>
<comment type="caution">
    <text evidence="3">The sequence shown here is derived from an EMBL/GenBank/DDBJ whole genome shotgun (WGS) entry which is preliminary data.</text>
</comment>
<dbReference type="InterPro" id="IPR048567">
    <property type="entry name" value="CyanoTRADDas_TM"/>
</dbReference>
<feature type="transmembrane region" description="Helical" evidence="1">
    <location>
        <begin position="118"/>
        <end position="138"/>
    </location>
</feature>
<dbReference type="Pfam" id="PF20712">
    <property type="entry name" value="CyanoTRADDas_TM"/>
    <property type="match status" value="1"/>
</dbReference>
<dbReference type="STRING" id="58343.AQJ46_27265"/>
<feature type="domain" description="Cyanobacterial TRADD-N associated 2 transmembrane" evidence="2">
    <location>
        <begin position="79"/>
        <end position="149"/>
    </location>
</feature>
<keyword evidence="1" id="KW-1133">Transmembrane helix</keyword>